<dbReference type="EMBL" id="ML994715">
    <property type="protein sequence ID" value="KAF2176106.1"/>
    <property type="molecule type" value="Genomic_DNA"/>
</dbReference>
<gene>
    <name evidence="1" type="ORF">K469DRAFT_682765</name>
</gene>
<accession>A0A6A6DEU5</accession>
<reference evidence="1" key="1">
    <citation type="journal article" date="2020" name="Stud. Mycol.">
        <title>101 Dothideomycetes genomes: a test case for predicting lifestyles and emergence of pathogens.</title>
        <authorList>
            <person name="Haridas S."/>
            <person name="Albert R."/>
            <person name="Binder M."/>
            <person name="Bloem J."/>
            <person name="Labutti K."/>
            <person name="Salamov A."/>
            <person name="Andreopoulos B."/>
            <person name="Baker S."/>
            <person name="Barry K."/>
            <person name="Bills G."/>
            <person name="Bluhm B."/>
            <person name="Cannon C."/>
            <person name="Castanera R."/>
            <person name="Culley D."/>
            <person name="Daum C."/>
            <person name="Ezra D."/>
            <person name="Gonzalez J."/>
            <person name="Henrissat B."/>
            <person name="Kuo A."/>
            <person name="Liang C."/>
            <person name="Lipzen A."/>
            <person name="Lutzoni F."/>
            <person name="Magnuson J."/>
            <person name="Mondo S."/>
            <person name="Nolan M."/>
            <person name="Ohm R."/>
            <person name="Pangilinan J."/>
            <person name="Park H.-J."/>
            <person name="Ramirez L."/>
            <person name="Alfaro M."/>
            <person name="Sun H."/>
            <person name="Tritt A."/>
            <person name="Yoshinaga Y."/>
            <person name="Zwiers L.-H."/>
            <person name="Turgeon B."/>
            <person name="Goodwin S."/>
            <person name="Spatafora J."/>
            <person name="Crous P."/>
            <person name="Grigoriev I."/>
        </authorList>
    </citation>
    <scope>NUCLEOTIDE SEQUENCE</scope>
    <source>
        <strain evidence="1">CBS 207.26</strain>
    </source>
</reference>
<evidence type="ECO:0000313" key="1">
    <source>
        <dbReference type="EMBL" id="KAF2176106.1"/>
    </source>
</evidence>
<evidence type="ECO:0000313" key="2">
    <source>
        <dbReference type="Proteomes" id="UP000800200"/>
    </source>
</evidence>
<protein>
    <submittedName>
        <fullName evidence="1">Uncharacterized protein</fullName>
    </submittedName>
</protein>
<sequence>MHESILPSPQLRPEDVVLENPSNASSFEFYEEAEEPSEEMTAAQAHALAIELDYDGSRLIPEQRRGIFMRTFAMHLKDFGLRSPQYYEDKSQCLSVAETAWPGAVGYLKAEKLKRGYIEPDDLIERLRKLKPSDNFELRKYRHPLMSWKSPTPLEEEGFEILPPDPDWLFDLRGSDD</sequence>
<dbReference type="AlphaFoldDB" id="A0A6A6DEU5"/>
<organism evidence="1 2">
    <name type="scientific">Zopfia rhizophila CBS 207.26</name>
    <dbReference type="NCBI Taxonomy" id="1314779"/>
    <lineage>
        <taxon>Eukaryota</taxon>
        <taxon>Fungi</taxon>
        <taxon>Dikarya</taxon>
        <taxon>Ascomycota</taxon>
        <taxon>Pezizomycotina</taxon>
        <taxon>Dothideomycetes</taxon>
        <taxon>Dothideomycetes incertae sedis</taxon>
        <taxon>Zopfiaceae</taxon>
        <taxon>Zopfia</taxon>
    </lineage>
</organism>
<name>A0A6A6DEU5_9PEZI</name>
<dbReference type="Proteomes" id="UP000800200">
    <property type="component" value="Unassembled WGS sequence"/>
</dbReference>
<keyword evidence="2" id="KW-1185">Reference proteome</keyword>
<dbReference type="OrthoDB" id="5396477at2759"/>
<proteinExistence type="predicted"/>